<keyword evidence="1" id="KW-0812">Transmembrane</keyword>
<dbReference type="AlphaFoldDB" id="A0A1K1NN78"/>
<feature type="transmembrane region" description="Helical" evidence="1">
    <location>
        <begin position="109"/>
        <end position="132"/>
    </location>
</feature>
<feature type="transmembrane region" description="Helical" evidence="1">
    <location>
        <begin position="295"/>
        <end position="316"/>
    </location>
</feature>
<feature type="transmembrane region" description="Helical" evidence="1">
    <location>
        <begin position="365"/>
        <end position="385"/>
    </location>
</feature>
<evidence type="ECO:0000259" key="2">
    <source>
        <dbReference type="Pfam" id="PF07786"/>
    </source>
</evidence>
<accession>A0A1K1NN78</accession>
<feature type="transmembrane region" description="Helical" evidence="1">
    <location>
        <begin position="144"/>
        <end position="162"/>
    </location>
</feature>
<dbReference type="OrthoDB" id="9788724at2"/>
<sequence>MQTNKKNRLLSIDAFRAVIMLLMIFVNTLWTLKDIPGWIGHRAAQDDGLGLADTIFPAFLFIVGLSVPYAIQNRLKKGDTKAEIGWHILIRTLALVIMGLFHVNMEHYAAAAPLPEGLWLLLVTIGFFLVWLDYPKEKKAWHEILKAIGILTLLLMAILFKGEDGDGRIIGMQSYWWGILGKIGWSYFLVSIIFLFSGGRLWIQIATWGGLILFNIASHSGALTPLDSIRPYLWFAGNGSAAALTAGGVVISLLYRQYKEEKEKFLGILTALAVTLIVLGLLARTEWIISKILATPSFVLVCSGISMAGYGLMVWITDIKGWSGWYRWISPAGTSTLTCYLLPYIHKSLLLMYFWQLPEVLRTGMVGICKSLLYAFIIITITGFLEKRKIRLKI</sequence>
<dbReference type="InterPro" id="IPR012429">
    <property type="entry name" value="HGSNAT_cat"/>
</dbReference>
<keyword evidence="1" id="KW-1133">Transmembrane helix</keyword>
<evidence type="ECO:0000313" key="4">
    <source>
        <dbReference type="Proteomes" id="UP000182248"/>
    </source>
</evidence>
<keyword evidence="1" id="KW-0472">Membrane</keyword>
<feature type="transmembrane region" description="Helical" evidence="1">
    <location>
        <begin position="328"/>
        <end position="345"/>
    </location>
</feature>
<proteinExistence type="predicted"/>
<protein>
    <submittedName>
        <fullName evidence="3">Predicted acyltransferase</fullName>
    </submittedName>
</protein>
<gene>
    <name evidence="3" type="ORF">SAMN02927921_01356</name>
</gene>
<dbReference type="PANTHER" id="PTHR31061">
    <property type="entry name" value="LD22376P"/>
    <property type="match status" value="1"/>
</dbReference>
<feature type="transmembrane region" description="Helical" evidence="1">
    <location>
        <begin position="174"/>
        <end position="196"/>
    </location>
</feature>
<dbReference type="Pfam" id="PF07786">
    <property type="entry name" value="HGSNAT_cat"/>
    <property type="match status" value="1"/>
</dbReference>
<dbReference type="STRING" id="1150368.SAMN02927921_01356"/>
<feature type="transmembrane region" description="Helical" evidence="1">
    <location>
        <begin position="50"/>
        <end position="72"/>
    </location>
</feature>
<keyword evidence="4" id="KW-1185">Reference proteome</keyword>
<reference evidence="3 4" key="1">
    <citation type="submission" date="2016-11" db="EMBL/GenBank/DDBJ databases">
        <authorList>
            <person name="Jaros S."/>
            <person name="Januszkiewicz K."/>
            <person name="Wedrychowicz H."/>
        </authorList>
    </citation>
    <scope>NUCLEOTIDE SEQUENCE [LARGE SCALE GENOMIC DNA]</scope>
    <source>
        <strain evidence="3 4">CGMCC 1.12145</strain>
    </source>
</reference>
<feature type="transmembrane region" description="Helical" evidence="1">
    <location>
        <begin position="201"/>
        <end position="220"/>
    </location>
</feature>
<feature type="domain" description="Heparan-alpha-glucosaminide N-acetyltransferase catalytic" evidence="2">
    <location>
        <begin position="8"/>
        <end position="101"/>
    </location>
</feature>
<feature type="transmembrane region" description="Helical" evidence="1">
    <location>
        <begin position="232"/>
        <end position="253"/>
    </location>
</feature>
<feature type="transmembrane region" description="Helical" evidence="1">
    <location>
        <begin position="12"/>
        <end position="30"/>
    </location>
</feature>
<organism evidence="3 4">
    <name type="scientific">Sinomicrobium oceani</name>
    <dbReference type="NCBI Taxonomy" id="1150368"/>
    <lineage>
        <taxon>Bacteria</taxon>
        <taxon>Pseudomonadati</taxon>
        <taxon>Bacteroidota</taxon>
        <taxon>Flavobacteriia</taxon>
        <taxon>Flavobacteriales</taxon>
        <taxon>Flavobacteriaceae</taxon>
        <taxon>Sinomicrobium</taxon>
    </lineage>
</organism>
<keyword evidence="3" id="KW-0012">Acyltransferase</keyword>
<evidence type="ECO:0000313" key="3">
    <source>
        <dbReference type="EMBL" id="SFW36946.1"/>
    </source>
</evidence>
<feature type="transmembrane region" description="Helical" evidence="1">
    <location>
        <begin position="265"/>
        <end position="283"/>
    </location>
</feature>
<dbReference type="EMBL" id="FPJE01000006">
    <property type="protein sequence ID" value="SFW36946.1"/>
    <property type="molecule type" value="Genomic_DNA"/>
</dbReference>
<dbReference type="PANTHER" id="PTHR31061:SF24">
    <property type="entry name" value="LD22376P"/>
    <property type="match status" value="1"/>
</dbReference>
<name>A0A1K1NN78_9FLAO</name>
<dbReference type="RefSeq" id="WP_072316727.1">
    <property type="nucleotide sequence ID" value="NZ_FPJE01000006.1"/>
</dbReference>
<keyword evidence="3" id="KW-0808">Transferase</keyword>
<dbReference type="GO" id="GO:0016746">
    <property type="term" value="F:acyltransferase activity"/>
    <property type="evidence" value="ECO:0007669"/>
    <property type="project" value="UniProtKB-KW"/>
</dbReference>
<dbReference type="Proteomes" id="UP000182248">
    <property type="component" value="Unassembled WGS sequence"/>
</dbReference>
<evidence type="ECO:0000256" key="1">
    <source>
        <dbReference type="SAM" id="Phobius"/>
    </source>
</evidence>
<feature type="transmembrane region" description="Helical" evidence="1">
    <location>
        <begin position="84"/>
        <end position="103"/>
    </location>
</feature>